<sequence>MASRSVGTLLTEFNATFVPPALMPGYQGHIPGVAYSFGSPYGTTTLKYFQDHRNTAMEKSLMALSGGGRFPTIFSPSPSRMLIARLQSWDRWLHVPTYTRFNLDSNRSSQLTDFYQTVQQHRKYYLDKTGMVPRVPYFVLPVKERERYPLPTDLPPLCPKKKWHLLRVSPDNLKTYQTFPSGKRVSSQERQKRDCYFEFRA</sequence>
<comment type="subcellular location">
    <subcellularLocation>
        <location evidence="1">Cytoplasm</location>
        <location evidence="1">Cytoskeleton</location>
        <location evidence="1">Flagellum axoneme</location>
    </subcellularLocation>
</comment>
<feature type="domain" description="Ciliary microtubule inner protein 2A-C-like" evidence="9">
    <location>
        <begin position="19"/>
        <end position="85"/>
    </location>
</feature>
<evidence type="ECO:0000256" key="6">
    <source>
        <dbReference type="ARBA" id="ARBA00035661"/>
    </source>
</evidence>
<dbReference type="GO" id="GO:0160111">
    <property type="term" value="C:axonemal A tubule inner sheath"/>
    <property type="evidence" value="ECO:0007669"/>
    <property type="project" value="Ensembl"/>
</dbReference>
<dbReference type="OMA" id="RQKRDCY"/>
<dbReference type="OrthoDB" id="8181742at2759"/>
<evidence type="ECO:0000256" key="5">
    <source>
        <dbReference type="ARBA" id="ARBA00023273"/>
    </source>
</evidence>
<dbReference type="InterPro" id="IPR018902">
    <property type="entry name" value="CMI2A-C-like_dom"/>
</dbReference>
<dbReference type="GeneID" id="101603550"/>
<reference evidence="10" key="1">
    <citation type="submission" date="2025-08" db="UniProtKB">
        <authorList>
            <consortium name="Ensembl"/>
        </authorList>
    </citation>
    <scope>IDENTIFICATION</scope>
</reference>
<keyword evidence="3" id="KW-0969">Cilium</keyword>
<keyword evidence="2" id="KW-0963">Cytoplasm</keyword>
<keyword evidence="11" id="KW-1185">Reference proteome</keyword>
<dbReference type="AlphaFoldDB" id="A0A8C5KDU1"/>
<evidence type="ECO:0000256" key="1">
    <source>
        <dbReference type="ARBA" id="ARBA00004611"/>
    </source>
</evidence>
<evidence type="ECO:0000259" key="9">
    <source>
        <dbReference type="Pfam" id="PF10629"/>
    </source>
</evidence>
<dbReference type="GeneTree" id="ENSGT00390000018634"/>
<organism evidence="10 11">
    <name type="scientific">Jaculus jaculus</name>
    <name type="common">Lesser Egyptian jerboa</name>
    <dbReference type="NCBI Taxonomy" id="51337"/>
    <lineage>
        <taxon>Eukaryota</taxon>
        <taxon>Metazoa</taxon>
        <taxon>Chordata</taxon>
        <taxon>Craniata</taxon>
        <taxon>Vertebrata</taxon>
        <taxon>Euteleostomi</taxon>
        <taxon>Mammalia</taxon>
        <taxon>Eutheria</taxon>
        <taxon>Euarchontoglires</taxon>
        <taxon>Glires</taxon>
        <taxon>Rodentia</taxon>
        <taxon>Myomorpha</taxon>
        <taxon>Dipodoidea</taxon>
        <taxon>Dipodidae</taxon>
        <taxon>Dipodinae</taxon>
        <taxon>Jaculus</taxon>
    </lineage>
</organism>
<proteinExistence type="inferred from homology"/>
<evidence type="ECO:0000256" key="7">
    <source>
        <dbReference type="ARBA" id="ARBA00041160"/>
    </source>
</evidence>
<keyword evidence="3" id="KW-0282">Flagellum</keyword>
<name>A0A8C5KDU1_JACJA</name>
<protein>
    <recommendedName>
        <fullName evidence="7">Ciliary microtubule inner protein 2C</fullName>
    </recommendedName>
</protein>
<comment type="subunit">
    <text evidence="8">Microtubule inner protein component of sperm flagellar doublet microtubules.</text>
</comment>
<dbReference type="Pfam" id="PF10629">
    <property type="entry name" value="CMI2B-like"/>
    <property type="match status" value="1"/>
</dbReference>
<evidence type="ECO:0000256" key="3">
    <source>
        <dbReference type="ARBA" id="ARBA00022846"/>
    </source>
</evidence>
<comment type="similarity">
    <text evidence="6">Belongs to the CIMIP2 family.</text>
</comment>
<gene>
    <name evidence="10" type="primary">Cimip2c</name>
</gene>
<evidence type="ECO:0000256" key="8">
    <source>
        <dbReference type="ARBA" id="ARBA00046435"/>
    </source>
</evidence>
<keyword evidence="5" id="KW-0966">Cell projection</keyword>
<evidence type="ECO:0000256" key="2">
    <source>
        <dbReference type="ARBA" id="ARBA00022490"/>
    </source>
</evidence>
<evidence type="ECO:0000313" key="11">
    <source>
        <dbReference type="Proteomes" id="UP000694385"/>
    </source>
</evidence>
<evidence type="ECO:0000313" key="10">
    <source>
        <dbReference type="Ensembl" id="ENSJJAP00000006261.1"/>
    </source>
</evidence>
<dbReference type="CTD" id="339778"/>
<accession>A0A8C5KDU1</accession>
<dbReference type="PANTHER" id="PTHR34924:SF1">
    <property type="entry name" value="PROTEIN FAM166C"/>
    <property type="match status" value="1"/>
</dbReference>
<dbReference type="Proteomes" id="UP000694385">
    <property type="component" value="Unassembled WGS sequence"/>
</dbReference>
<reference evidence="10" key="2">
    <citation type="submission" date="2025-09" db="UniProtKB">
        <authorList>
            <consortium name="Ensembl"/>
        </authorList>
    </citation>
    <scope>IDENTIFICATION</scope>
</reference>
<evidence type="ECO:0000256" key="4">
    <source>
        <dbReference type="ARBA" id="ARBA00023212"/>
    </source>
</evidence>
<dbReference type="PANTHER" id="PTHR34924">
    <property type="entry name" value="UPF0573 PROTEIN C2ORF70"/>
    <property type="match status" value="1"/>
</dbReference>
<dbReference type="GO" id="GO:0030317">
    <property type="term" value="P:flagellated sperm motility"/>
    <property type="evidence" value="ECO:0007669"/>
    <property type="project" value="Ensembl"/>
</dbReference>
<dbReference type="GO" id="GO:0036126">
    <property type="term" value="C:sperm flagellum"/>
    <property type="evidence" value="ECO:0007669"/>
    <property type="project" value="Ensembl"/>
</dbReference>
<dbReference type="Ensembl" id="ENSJJAT00000012653.1">
    <property type="protein sequence ID" value="ENSJJAP00000006261.1"/>
    <property type="gene ID" value="ENSJJAG00000010978.1"/>
</dbReference>
<keyword evidence="4" id="KW-0206">Cytoskeleton</keyword>
<dbReference type="InterPro" id="IPR052329">
    <property type="entry name" value="CIMIP2C"/>
</dbReference>